<keyword evidence="5" id="KW-0812">Transmembrane</keyword>
<dbReference type="EMBL" id="CM035444">
    <property type="protein sequence ID" value="KAH7277297.1"/>
    <property type="molecule type" value="Genomic_DNA"/>
</dbReference>
<proteinExistence type="inferred from homology"/>
<evidence type="ECO:0000256" key="5">
    <source>
        <dbReference type="SAM" id="Phobius"/>
    </source>
</evidence>
<feature type="transmembrane region" description="Helical" evidence="5">
    <location>
        <begin position="36"/>
        <end position="53"/>
    </location>
</feature>
<feature type="domain" description="FAE" evidence="6">
    <location>
        <begin position="53"/>
        <end position="339"/>
    </location>
</feature>
<keyword evidence="9" id="KW-1185">Reference proteome</keyword>
<dbReference type="GO" id="GO:0006633">
    <property type="term" value="P:fatty acid biosynthetic process"/>
    <property type="evidence" value="ECO:0007669"/>
    <property type="project" value="InterPro"/>
</dbReference>
<dbReference type="SUPFAM" id="SSF53901">
    <property type="entry name" value="Thiolase-like"/>
    <property type="match status" value="2"/>
</dbReference>
<dbReference type="PIRSF" id="PIRSF036417">
    <property type="entry name" value="3-ktacl-CoA_syn"/>
    <property type="match status" value="1"/>
</dbReference>
<accession>A0A8T2Q051</accession>
<keyword evidence="2 4" id="KW-0808">Transferase</keyword>
<sequence>MDIVLQILTTEQMDKLKELEVSICFASASSMRKMPVFSTIVCMFLILICYILLRRRIPVYLLDFACFTPNPRSRCPTAAFMEHSTLMGFFNEASLQFQKLILERSGVGEMSSLPTGLTYLPPRMTISDARQETESSIFSTVETLLSKTSIAAHEIDIVVANCSCFTPVPSLSEMIVNKFKLRSDVRVYNLSGMGCSASAISLNVAQSLMRVHRNSYAMVVSAENITRNYYCGNRRSMMIPNCLFRVGAAAILLSNKPRDATRSKYKLERVVRTITGADDRSYNCVYQQEDEEGHVGVSLSRDLVKVAGDALKFNITTVAPLVLPLKEQLFYVISEVLRRIQSNPKSRPYVPDFKKAVDHICVHAGGRSIIDEIERSLRLQPEHMEASRMTLHKFGNTSSSSIWYELAYLEAKGKIKPAQLVWQIAFGSGFKCNSLIWRAMPSILEHCMEGNCKNPWKDYVHQYPITISQIRQ</sequence>
<evidence type="ECO:0000256" key="3">
    <source>
        <dbReference type="ARBA" id="ARBA00023315"/>
    </source>
</evidence>
<dbReference type="OrthoDB" id="329835at2759"/>
<dbReference type="OMA" id="FVEHANQ"/>
<dbReference type="InterPro" id="IPR013601">
    <property type="entry name" value="FAE1_typ3_polyketide_synth"/>
</dbReference>
<evidence type="ECO:0000256" key="2">
    <source>
        <dbReference type="ARBA" id="ARBA00022679"/>
    </source>
</evidence>
<evidence type="ECO:0000313" key="8">
    <source>
        <dbReference type="EMBL" id="KAH7277297.1"/>
    </source>
</evidence>
<gene>
    <name evidence="8" type="ORF">KP509_39G044500</name>
</gene>
<comment type="similarity">
    <text evidence="1 4">Belongs to the thiolase-like superfamily. Chalcone/stilbene synthases family.</text>
</comment>
<dbReference type="PANTHER" id="PTHR31561">
    <property type="entry name" value="3-KETOACYL-COA SYNTHASE"/>
    <property type="match status" value="1"/>
</dbReference>
<evidence type="ECO:0000259" key="6">
    <source>
        <dbReference type="Pfam" id="PF08392"/>
    </source>
</evidence>
<dbReference type="AlphaFoldDB" id="A0A8T2Q051"/>
<dbReference type="InterPro" id="IPR013747">
    <property type="entry name" value="ACP_syn_III_C"/>
</dbReference>
<keyword evidence="3 4" id="KW-0012">Acyltransferase</keyword>
<evidence type="ECO:0000259" key="7">
    <source>
        <dbReference type="Pfam" id="PF08541"/>
    </source>
</evidence>
<comment type="caution">
    <text evidence="8">The sequence shown here is derived from an EMBL/GenBank/DDBJ whole genome shotgun (WGS) entry which is preliminary data.</text>
</comment>
<keyword evidence="5" id="KW-0472">Membrane</keyword>
<evidence type="ECO:0000256" key="1">
    <source>
        <dbReference type="ARBA" id="ARBA00005531"/>
    </source>
</evidence>
<evidence type="ECO:0000313" key="9">
    <source>
        <dbReference type="Proteomes" id="UP000825935"/>
    </source>
</evidence>
<dbReference type="GO" id="GO:0016020">
    <property type="term" value="C:membrane"/>
    <property type="evidence" value="ECO:0007669"/>
    <property type="project" value="InterPro"/>
</dbReference>
<dbReference type="InterPro" id="IPR016039">
    <property type="entry name" value="Thiolase-like"/>
</dbReference>
<feature type="domain" description="Beta-ketoacyl-[acyl-carrier-protein] synthase III C-terminal" evidence="7">
    <location>
        <begin position="355"/>
        <end position="438"/>
    </location>
</feature>
<name>A0A8T2Q051_CERRI</name>
<dbReference type="Gene3D" id="3.40.47.10">
    <property type="match status" value="1"/>
</dbReference>
<keyword evidence="5" id="KW-1133">Transmembrane helix</keyword>
<reference evidence="8" key="1">
    <citation type="submission" date="2021-08" db="EMBL/GenBank/DDBJ databases">
        <title>WGS assembly of Ceratopteris richardii.</title>
        <authorList>
            <person name="Marchant D.B."/>
            <person name="Chen G."/>
            <person name="Jenkins J."/>
            <person name="Shu S."/>
            <person name="Leebens-Mack J."/>
            <person name="Grimwood J."/>
            <person name="Schmutz J."/>
            <person name="Soltis P."/>
            <person name="Soltis D."/>
            <person name="Chen Z.-H."/>
        </authorList>
    </citation>
    <scope>NUCLEOTIDE SEQUENCE</scope>
    <source>
        <strain evidence="8">Whitten #5841</strain>
        <tissue evidence="8">Leaf</tissue>
    </source>
</reference>
<dbReference type="Pfam" id="PF08392">
    <property type="entry name" value="FAE1_CUT1_RppA"/>
    <property type="match status" value="1"/>
</dbReference>
<dbReference type="EC" id="2.3.1.-" evidence="4"/>
<comment type="pathway">
    <text evidence="4">Lipid metabolism; fatty acid biosynthesis.</text>
</comment>
<dbReference type="Pfam" id="PF08541">
    <property type="entry name" value="ACP_syn_III_C"/>
    <property type="match status" value="1"/>
</dbReference>
<dbReference type="Proteomes" id="UP000825935">
    <property type="component" value="Chromosome 39"/>
</dbReference>
<organism evidence="8 9">
    <name type="scientific">Ceratopteris richardii</name>
    <name type="common">Triangle waterfern</name>
    <dbReference type="NCBI Taxonomy" id="49495"/>
    <lineage>
        <taxon>Eukaryota</taxon>
        <taxon>Viridiplantae</taxon>
        <taxon>Streptophyta</taxon>
        <taxon>Embryophyta</taxon>
        <taxon>Tracheophyta</taxon>
        <taxon>Polypodiopsida</taxon>
        <taxon>Polypodiidae</taxon>
        <taxon>Polypodiales</taxon>
        <taxon>Pteridineae</taxon>
        <taxon>Pteridaceae</taxon>
        <taxon>Parkerioideae</taxon>
        <taxon>Ceratopteris</taxon>
    </lineage>
</organism>
<dbReference type="CDD" id="cd00831">
    <property type="entry name" value="CHS_like"/>
    <property type="match status" value="1"/>
</dbReference>
<dbReference type="InterPro" id="IPR012392">
    <property type="entry name" value="3-ktacl-CoA_syn"/>
</dbReference>
<evidence type="ECO:0000256" key="4">
    <source>
        <dbReference type="PIRNR" id="PIRNR036417"/>
    </source>
</evidence>
<protein>
    <recommendedName>
        <fullName evidence="4">3-ketoacyl-CoA synthase</fullName>
        <ecNumber evidence="4">2.3.1.-</ecNumber>
    </recommendedName>
</protein>
<dbReference type="GO" id="GO:0016747">
    <property type="term" value="F:acyltransferase activity, transferring groups other than amino-acyl groups"/>
    <property type="evidence" value="ECO:0007669"/>
    <property type="project" value="InterPro"/>
</dbReference>